<feature type="transmembrane region" description="Helical" evidence="1">
    <location>
        <begin position="70"/>
        <end position="90"/>
    </location>
</feature>
<feature type="transmembrane region" description="Helical" evidence="1">
    <location>
        <begin position="43"/>
        <end position="63"/>
    </location>
</feature>
<dbReference type="EMBL" id="BPQV01000009">
    <property type="protein sequence ID" value="GJE28358.1"/>
    <property type="molecule type" value="Genomic_DNA"/>
</dbReference>
<proteinExistence type="predicted"/>
<feature type="transmembrane region" description="Helical" evidence="1">
    <location>
        <begin position="193"/>
        <end position="217"/>
    </location>
</feature>
<dbReference type="Proteomes" id="UP001055156">
    <property type="component" value="Unassembled WGS sequence"/>
</dbReference>
<feature type="transmembrane region" description="Helical" evidence="1">
    <location>
        <begin position="255"/>
        <end position="277"/>
    </location>
</feature>
<evidence type="ECO:0000313" key="3">
    <source>
        <dbReference type="EMBL" id="GJE28358.1"/>
    </source>
</evidence>
<feature type="transmembrane region" description="Helical" evidence="1">
    <location>
        <begin position="131"/>
        <end position="152"/>
    </location>
</feature>
<dbReference type="Pfam" id="PF14378">
    <property type="entry name" value="PAP2_3"/>
    <property type="match status" value="1"/>
</dbReference>
<dbReference type="RefSeq" id="WP_238312298.1">
    <property type="nucleotide sequence ID" value="NZ_BPQV01000009.1"/>
</dbReference>
<feature type="transmembrane region" description="Helical" evidence="1">
    <location>
        <begin position="96"/>
        <end position="119"/>
    </location>
</feature>
<evidence type="ECO:0000256" key="1">
    <source>
        <dbReference type="SAM" id="Phobius"/>
    </source>
</evidence>
<accession>A0ABQ4TAV9</accession>
<keyword evidence="1" id="KW-0472">Membrane</keyword>
<sequence>MLSEEGGLAFSNIGRADSHGASAEEPSRLRLIPASLAAPHPGLWILTVLLIVLDAIWLSLSGIRLQARGFAIGFAFVAVLLVAAALLGPIKSEPKLRAMALASASLVAFTLPLAVLHYLTATLPLPFADETLARVEAALGFDWVAYIAFLAAHPSLSWWLALAYHSSGPQIAVVVIVLSACSRLGRLWTFVRLYGALMLCSVLVAAIFPAIGSYAHFKPGIVPADQFETVGAVWHLEPLNRLREGTMRVIALEDIRGLVTFPSFHVCLAIISAWALAPVPMIGPLAALLNIAVIVATIGSGGHYLPDVLAGGLLSLLILSGQRLSRGRSIFWRRVRQAASPLDRAASPPRTATG</sequence>
<keyword evidence="4" id="KW-1185">Reference proteome</keyword>
<reference evidence="3" key="2">
    <citation type="submission" date="2021-08" db="EMBL/GenBank/DDBJ databases">
        <authorList>
            <person name="Tani A."/>
            <person name="Ola A."/>
            <person name="Ogura Y."/>
            <person name="Katsura K."/>
            <person name="Hayashi T."/>
        </authorList>
    </citation>
    <scope>NUCLEOTIDE SEQUENCE</scope>
    <source>
        <strain evidence="3">NBRC 15689</strain>
    </source>
</reference>
<feature type="transmembrane region" description="Helical" evidence="1">
    <location>
        <begin position="284"/>
        <end position="302"/>
    </location>
</feature>
<feature type="transmembrane region" description="Helical" evidence="1">
    <location>
        <begin position="158"/>
        <end position="181"/>
    </location>
</feature>
<dbReference type="InterPro" id="IPR026841">
    <property type="entry name" value="Aur1/Ipt1"/>
</dbReference>
<keyword evidence="1" id="KW-1133">Transmembrane helix</keyword>
<protein>
    <recommendedName>
        <fullName evidence="2">Inositolphosphotransferase Aur1/Ipt1 domain-containing protein</fullName>
    </recommendedName>
</protein>
<gene>
    <name evidence="3" type="ORF">LKMONMHP_3228</name>
</gene>
<evidence type="ECO:0000313" key="4">
    <source>
        <dbReference type="Proteomes" id="UP001055156"/>
    </source>
</evidence>
<feature type="domain" description="Inositolphosphotransferase Aur1/Ipt1" evidence="2">
    <location>
        <begin position="131"/>
        <end position="318"/>
    </location>
</feature>
<reference evidence="3" key="1">
    <citation type="journal article" date="2021" name="Front. Microbiol.">
        <title>Comprehensive Comparative Genomics and Phenotyping of Methylobacterium Species.</title>
        <authorList>
            <person name="Alessa O."/>
            <person name="Ogura Y."/>
            <person name="Fujitani Y."/>
            <person name="Takami H."/>
            <person name="Hayashi T."/>
            <person name="Sahin N."/>
            <person name="Tani A."/>
        </authorList>
    </citation>
    <scope>NUCLEOTIDE SEQUENCE</scope>
    <source>
        <strain evidence="3">NBRC 15689</strain>
    </source>
</reference>
<name>A0ABQ4TAV9_METOR</name>
<keyword evidence="1" id="KW-0812">Transmembrane</keyword>
<comment type="caution">
    <text evidence="3">The sequence shown here is derived from an EMBL/GenBank/DDBJ whole genome shotgun (WGS) entry which is preliminary data.</text>
</comment>
<evidence type="ECO:0000259" key="2">
    <source>
        <dbReference type="Pfam" id="PF14378"/>
    </source>
</evidence>
<organism evidence="3 4">
    <name type="scientific">Methylobacterium organophilum</name>
    <dbReference type="NCBI Taxonomy" id="410"/>
    <lineage>
        <taxon>Bacteria</taxon>
        <taxon>Pseudomonadati</taxon>
        <taxon>Pseudomonadota</taxon>
        <taxon>Alphaproteobacteria</taxon>
        <taxon>Hyphomicrobiales</taxon>
        <taxon>Methylobacteriaceae</taxon>
        <taxon>Methylobacterium</taxon>
    </lineage>
</organism>